<gene>
    <name evidence="5" type="ORF">SCP_1801640</name>
</gene>
<dbReference type="GO" id="GO:0000166">
    <property type="term" value="F:nucleotide binding"/>
    <property type="evidence" value="ECO:0007669"/>
    <property type="project" value="UniProtKB-KW"/>
</dbReference>
<proteinExistence type="predicted"/>
<keyword evidence="6" id="KW-1185">Reference proteome</keyword>
<dbReference type="GO" id="GO:0016787">
    <property type="term" value="F:hydrolase activity"/>
    <property type="evidence" value="ECO:0007669"/>
    <property type="project" value="UniProtKB-KW"/>
</dbReference>
<evidence type="ECO:0000256" key="3">
    <source>
        <dbReference type="PROSITE-ProRule" id="PRU00464"/>
    </source>
</evidence>
<feature type="short sequence motif" description="Histidine triad motif" evidence="3">
    <location>
        <begin position="120"/>
        <end position="124"/>
    </location>
</feature>
<dbReference type="PANTHER" id="PTHR12486">
    <property type="entry name" value="APRATAXIN-RELATED"/>
    <property type="match status" value="1"/>
</dbReference>
<dbReference type="EMBL" id="BFAD01000018">
    <property type="protein sequence ID" value="GBE90140.1"/>
    <property type="molecule type" value="Genomic_DNA"/>
</dbReference>
<dbReference type="Pfam" id="PF11969">
    <property type="entry name" value="DcpS_C"/>
    <property type="match status" value="1"/>
</dbReference>
<evidence type="ECO:0000256" key="2">
    <source>
        <dbReference type="ARBA" id="ARBA00022801"/>
    </source>
</evidence>
<organism evidence="5 6">
    <name type="scientific">Sparassis crispa</name>
    <dbReference type="NCBI Taxonomy" id="139825"/>
    <lineage>
        <taxon>Eukaryota</taxon>
        <taxon>Fungi</taxon>
        <taxon>Dikarya</taxon>
        <taxon>Basidiomycota</taxon>
        <taxon>Agaricomycotina</taxon>
        <taxon>Agaricomycetes</taxon>
        <taxon>Polyporales</taxon>
        <taxon>Sparassidaceae</taxon>
        <taxon>Sparassis</taxon>
    </lineage>
</organism>
<dbReference type="PANTHER" id="PTHR12486:SF5">
    <property type="entry name" value="ADENOSINE 5'-MONOPHOSPHORAMIDASE HINT3"/>
    <property type="match status" value="1"/>
</dbReference>
<dbReference type="GeneID" id="38787057"/>
<name>A0A401H6Z8_9APHY</name>
<evidence type="ECO:0000256" key="1">
    <source>
        <dbReference type="ARBA" id="ARBA00022741"/>
    </source>
</evidence>
<dbReference type="SUPFAM" id="SSF54197">
    <property type="entry name" value="HIT-like"/>
    <property type="match status" value="1"/>
</dbReference>
<dbReference type="Proteomes" id="UP000287166">
    <property type="component" value="Unassembled WGS sequence"/>
</dbReference>
<comment type="caution">
    <text evidence="5">The sequence shown here is derived from an EMBL/GenBank/DDBJ whole genome shotgun (WGS) entry which is preliminary data.</text>
</comment>
<protein>
    <recommendedName>
        <fullName evidence="4">HIT domain-containing protein</fullName>
    </recommendedName>
</protein>
<dbReference type="InParanoid" id="A0A401H6Z8"/>
<dbReference type="RefSeq" id="XP_027621053.1">
    <property type="nucleotide sequence ID" value="XM_027765252.1"/>
</dbReference>
<evidence type="ECO:0000313" key="5">
    <source>
        <dbReference type="EMBL" id="GBE90140.1"/>
    </source>
</evidence>
<dbReference type="InterPro" id="IPR011146">
    <property type="entry name" value="HIT-like"/>
</dbReference>
<evidence type="ECO:0000313" key="6">
    <source>
        <dbReference type="Proteomes" id="UP000287166"/>
    </source>
</evidence>
<evidence type="ECO:0000259" key="4">
    <source>
        <dbReference type="PROSITE" id="PS51084"/>
    </source>
</evidence>
<reference evidence="5 6" key="1">
    <citation type="journal article" date="2018" name="Sci. Rep.">
        <title>Genome sequence of the cauliflower mushroom Sparassis crispa (Hanabiratake) and its association with beneficial usage.</title>
        <authorList>
            <person name="Kiyama R."/>
            <person name="Furutani Y."/>
            <person name="Kawaguchi K."/>
            <person name="Nakanishi T."/>
        </authorList>
    </citation>
    <scope>NUCLEOTIDE SEQUENCE [LARGE SCALE GENOMIC DNA]</scope>
</reference>
<dbReference type="InterPro" id="IPR036265">
    <property type="entry name" value="HIT-like_sf"/>
</dbReference>
<dbReference type="PROSITE" id="PS51084">
    <property type="entry name" value="HIT_2"/>
    <property type="match status" value="1"/>
</dbReference>
<dbReference type="OrthoDB" id="1915375at2759"/>
<dbReference type="AlphaFoldDB" id="A0A401H6Z8"/>
<feature type="domain" description="HIT" evidence="4">
    <location>
        <begin position="30"/>
        <end position="135"/>
    </location>
</feature>
<keyword evidence="2" id="KW-0378">Hydrolase</keyword>
<dbReference type="Gene3D" id="3.30.428.10">
    <property type="entry name" value="HIT-like"/>
    <property type="match status" value="1"/>
</dbReference>
<sequence length="176" mass="20152">MLNYDLTRGKKIRRIDDTAFKLDNLSSRCMFCHATPDNGFDVVWENDTYTVFKDNRPATVQHFQVIPKRHIESVKCLTKADADMVREMEWIGHRVLEDLDVPASDRRLGFHVPPFNSVSHLHLHVQALPYKSSLMKLEFLLTPGRNGSDKGISWFADVGQTVRILEKGGRVKVLSC</sequence>
<accession>A0A401H6Z8</accession>
<keyword evidence="1" id="KW-0547">Nucleotide-binding</keyword>